<organism evidence="10">
    <name type="scientific">marine metagenome</name>
    <dbReference type="NCBI Taxonomy" id="408172"/>
    <lineage>
        <taxon>unclassified sequences</taxon>
        <taxon>metagenomes</taxon>
        <taxon>ecological metagenomes</taxon>
    </lineage>
</organism>
<dbReference type="NCBIfam" id="TIGR00635">
    <property type="entry name" value="ruvB"/>
    <property type="match status" value="1"/>
</dbReference>
<keyword evidence="3" id="KW-0227">DNA damage</keyword>
<dbReference type="SUPFAM" id="SSF46785">
    <property type="entry name" value="Winged helix' DNA-binding domain"/>
    <property type="match status" value="1"/>
</dbReference>
<feature type="domain" description="AAA+ ATPase" evidence="9">
    <location>
        <begin position="55"/>
        <end position="188"/>
    </location>
</feature>
<dbReference type="GO" id="GO:0006310">
    <property type="term" value="P:DNA recombination"/>
    <property type="evidence" value="ECO:0007669"/>
    <property type="project" value="UniProtKB-KW"/>
</dbReference>
<evidence type="ECO:0000256" key="6">
    <source>
        <dbReference type="ARBA" id="ARBA00023125"/>
    </source>
</evidence>
<dbReference type="InterPro" id="IPR004605">
    <property type="entry name" value="DNA_helicase_Holl-junc_RuvB"/>
</dbReference>
<dbReference type="Pfam" id="PF05491">
    <property type="entry name" value="WHD_RuvB"/>
    <property type="match status" value="1"/>
</dbReference>
<dbReference type="InterPro" id="IPR008824">
    <property type="entry name" value="RuvB-like_N"/>
</dbReference>
<dbReference type="GO" id="GO:0003677">
    <property type="term" value="F:DNA binding"/>
    <property type="evidence" value="ECO:0007669"/>
    <property type="project" value="UniProtKB-KW"/>
</dbReference>
<dbReference type="GO" id="GO:0005524">
    <property type="term" value="F:ATP binding"/>
    <property type="evidence" value="ECO:0007669"/>
    <property type="project" value="UniProtKB-KW"/>
</dbReference>
<keyword evidence="4" id="KW-0378">Hydrolase</keyword>
<dbReference type="Pfam" id="PF17864">
    <property type="entry name" value="AAA_lid_4"/>
    <property type="match status" value="1"/>
</dbReference>
<dbReference type="InterPro" id="IPR008823">
    <property type="entry name" value="RuvB_wg_C"/>
</dbReference>
<dbReference type="InterPro" id="IPR041445">
    <property type="entry name" value="AAA_lid_4"/>
</dbReference>
<dbReference type="Gene3D" id="3.40.50.300">
    <property type="entry name" value="P-loop containing nucleotide triphosphate hydrolases"/>
    <property type="match status" value="1"/>
</dbReference>
<dbReference type="NCBIfam" id="NF000868">
    <property type="entry name" value="PRK00080.1"/>
    <property type="match status" value="1"/>
</dbReference>
<dbReference type="HAMAP" id="MF_00016">
    <property type="entry name" value="DNA_HJ_migration_RuvB"/>
    <property type="match status" value="1"/>
</dbReference>
<dbReference type="PANTHER" id="PTHR42848:SF1">
    <property type="entry name" value="HOLLIDAY JUNCTION BRANCH MIGRATION COMPLEX SUBUNIT RUVB"/>
    <property type="match status" value="1"/>
</dbReference>
<dbReference type="GO" id="GO:0016787">
    <property type="term" value="F:hydrolase activity"/>
    <property type="evidence" value="ECO:0007669"/>
    <property type="project" value="UniProtKB-KW"/>
</dbReference>
<protein>
    <recommendedName>
        <fullName evidence="9">AAA+ ATPase domain-containing protein</fullName>
    </recommendedName>
</protein>
<dbReference type="Gene3D" id="1.10.10.10">
    <property type="entry name" value="Winged helix-like DNA-binding domain superfamily/Winged helix DNA-binding domain"/>
    <property type="match status" value="1"/>
</dbReference>
<evidence type="ECO:0000313" key="10">
    <source>
        <dbReference type="EMBL" id="SVA17991.1"/>
    </source>
</evidence>
<evidence type="ECO:0000256" key="8">
    <source>
        <dbReference type="ARBA" id="ARBA00023204"/>
    </source>
</evidence>
<evidence type="ECO:0000256" key="7">
    <source>
        <dbReference type="ARBA" id="ARBA00023172"/>
    </source>
</evidence>
<proteinExistence type="inferred from homology"/>
<dbReference type="SUPFAM" id="SSF52540">
    <property type="entry name" value="P-loop containing nucleoside triphosphate hydrolases"/>
    <property type="match status" value="1"/>
</dbReference>
<sequence>MSDESSESIVEREDTGSVGSIQDLRPRRFKDYVGQKAVVDSISIAVLAAKKRGDTLDHALFHGPPGLGKTTISHIIARELDSTLVHTSGPALERPADVVGLLSNLKTGDVLFIDEIHRLSHAVEEYLYSAMEDFRVDFMTGSGAFAKSINLPLEPFTLIGSTTRAGMLSAPLRERFGLAYHLDFYSTEELAQVISRSAAILEVEIDDNGALEIAKRSRGTPRISNRLLRRVRDFTQVRHTGVISKVVASDALEVEGVDALGLDRLDKLYLTTLSKNYEGGPAGIQALAATINEDQQTLEDVVEPFLLKIGFIVRTPQGRRTTTKGFLHIGLEPRLDQSSGQGTLL</sequence>
<dbReference type="Pfam" id="PF05496">
    <property type="entry name" value="RuvB_N"/>
    <property type="match status" value="1"/>
</dbReference>
<dbReference type="GO" id="GO:0006281">
    <property type="term" value="P:DNA repair"/>
    <property type="evidence" value="ECO:0007669"/>
    <property type="project" value="UniProtKB-KW"/>
</dbReference>
<dbReference type="CDD" id="cd00009">
    <property type="entry name" value="AAA"/>
    <property type="match status" value="1"/>
</dbReference>
<dbReference type="PANTHER" id="PTHR42848">
    <property type="match status" value="1"/>
</dbReference>
<dbReference type="EMBL" id="UINC01004946">
    <property type="protein sequence ID" value="SVA17991.1"/>
    <property type="molecule type" value="Genomic_DNA"/>
</dbReference>
<evidence type="ECO:0000259" key="9">
    <source>
        <dbReference type="SMART" id="SM00382"/>
    </source>
</evidence>
<evidence type="ECO:0000256" key="3">
    <source>
        <dbReference type="ARBA" id="ARBA00022763"/>
    </source>
</evidence>
<dbReference type="InterPro" id="IPR036390">
    <property type="entry name" value="WH_DNA-bd_sf"/>
</dbReference>
<keyword evidence="2" id="KW-0547">Nucleotide-binding</keyword>
<evidence type="ECO:0000256" key="2">
    <source>
        <dbReference type="ARBA" id="ARBA00022741"/>
    </source>
</evidence>
<accession>A0A381TR76</accession>
<dbReference type="InterPro" id="IPR003593">
    <property type="entry name" value="AAA+_ATPase"/>
</dbReference>
<keyword evidence="5" id="KW-0067">ATP-binding</keyword>
<keyword evidence="8" id="KW-0234">DNA repair</keyword>
<keyword evidence="6" id="KW-0238">DNA-binding</keyword>
<dbReference type="SMART" id="SM00382">
    <property type="entry name" value="AAA"/>
    <property type="match status" value="1"/>
</dbReference>
<dbReference type="AlphaFoldDB" id="A0A381TR76"/>
<dbReference type="Gene3D" id="1.10.8.60">
    <property type="match status" value="1"/>
</dbReference>
<evidence type="ECO:0000256" key="4">
    <source>
        <dbReference type="ARBA" id="ARBA00022801"/>
    </source>
</evidence>
<gene>
    <name evidence="10" type="ORF">METZ01_LOCUS70845</name>
</gene>
<evidence type="ECO:0000256" key="5">
    <source>
        <dbReference type="ARBA" id="ARBA00022840"/>
    </source>
</evidence>
<dbReference type="GO" id="GO:0009378">
    <property type="term" value="F:four-way junction helicase activity"/>
    <property type="evidence" value="ECO:0007669"/>
    <property type="project" value="InterPro"/>
</dbReference>
<name>A0A381TR76_9ZZZZ</name>
<keyword evidence="7" id="KW-0233">DNA recombination</keyword>
<keyword evidence="1" id="KW-0963">Cytoplasm</keyword>
<dbReference type="InterPro" id="IPR027417">
    <property type="entry name" value="P-loop_NTPase"/>
</dbReference>
<reference evidence="10" key="1">
    <citation type="submission" date="2018-05" db="EMBL/GenBank/DDBJ databases">
        <authorList>
            <person name="Lanie J.A."/>
            <person name="Ng W.-L."/>
            <person name="Kazmierczak K.M."/>
            <person name="Andrzejewski T.M."/>
            <person name="Davidsen T.M."/>
            <person name="Wayne K.J."/>
            <person name="Tettelin H."/>
            <person name="Glass J.I."/>
            <person name="Rusch D."/>
            <person name="Podicherti R."/>
            <person name="Tsui H.-C.T."/>
            <person name="Winkler M.E."/>
        </authorList>
    </citation>
    <scope>NUCLEOTIDE SEQUENCE</scope>
</reference>
<evidence type="ECO:0000256" key="1">
    <source>
        <dbReference type="ARBA" id="ARBA00022490"/>
    </source>
</evidence>
<dbReference type="InterPro" id="IPR036388">
    <property type="entry name" value="WH-like_DNA-bd_sf"/>
</dbReference>